<dbReference type="AlphaFoldDB" id="A0A2A2LLB2"/>
<keyword evidence="2" id="KW-1185">Reference proteome</keyword>
<reference evidence="1 2" key="1">
    <citation type="journal article" date="2017" name="Curr. Biol.">
        <title>Genome architecture and evolution of a unichromosomal asexual nematode.</title>
        <authorList>
            <person name="Fradin H."/>
            <person name="Zegar C."/>
            <person name="Gutwein M."/>
            <person name="Lucas J."/>
            <person name="Kovtun M."/>
            <person name="Corcoran D."/>
            <person name="Baugh L.R."/>
            <person name="Kiontke K."/>
            <person name="Gunsalus K."/>
            <person name="Fitch D.H."/>
            <person name="Piano F."/>
        </authorList>
    </citation>
    <scope>NUCLEOTIDE SEQUENCE [LARGE SCALE GENOMIC DNA]</scope>
    <source>
        <strain evidence="1">PF1309</strain>
    </source>
</reference>
<evidence type="ECO:0000313" key="1">
    <source>
        <dbReference type="EMBL" id="PAV87011.1"/>
    </source>
</evidence>
<protein>
    <submittedName>
        <fullName evidence="1">Uncharacterized protein</fullName>
    </submittedName>
</protein>
<sequence>MYESRLEVSETPLTASACCTWIESVQLGKTKRECELQKCRADGQRQGYHWPPPLALPLFRQYSRFAFVSIGNAKSSHTERKAPTCDSC</sequence>
<proteinExistence type="predicted"/>
<organism evidence="1 2">
    <name type="scientific">Diploscapter pachys</name>
    <dbReference type="NCBI Taxonomy" id="2018661"/>
    <lineage>
        <taxon>Eukaryota</taxon>
        <taxon>Metazoa</taxon>
        <taxon>Ecdysozoa</taxon>
        <taxon>Nematoda</taxon>
        <taxon>Chromadorea</taxon>
        <taxon>Rhabditida</taxon>
        <taxon>Rhabditina</taxon>
        <taxon>Rhabditomorpha</taxon>
        <taxon>Rhabditoidea</taxon>
        <taxon>Rhabditidae</taxon>
        <taxon>Diploscapter</taxon>
    </lineage>
</organism>
<comment type="caution">
    <text evidence="1">The sequence shown here is derived from an EMBL/GenBank/DDBJ whole genome shotgun (WGS) entry which is preliminary data.</text>
</comment>
<gene>
    <name evidence="1" type="ORF">WR25_18460</name>
</gene>
<dbReference type="EMBL" id="LIAE01006611">
    <property type="protein sequence ID" value="PAV87011.1"/>
    <property type="molecule type" value="Genomic_DNA"/>
</dbReference>
<evidence type="ECO:0000313" key="2">
    <source>
        <dbReference type="Proteomes" id="UP000218231"/>
    </source>
</evidence>
<name>A0A2A2LLB2_9BILA</name>
<accession>A0A2A2LLB2</accession>
<dbReference type="Proteomes" id="UP000218231">
    <property type="component" value="Unassembled WGS sequence"/>
</dbReference>